<comment type="caution">
    <text evidence="1">The sequence shown here is derived from an EMBL/GenBank/DDBJ whole genome shotgun (WGS) entry which is preliminary data.</text>
</comment>
<accession>A0ACB8Y3Z1</accession>
<sequence>MNPSSLFPTPLATQTPANSNPTSTKHNDQKKKPPPLETRLGCSFSTNDNLPSHLETRFRKLKSFPTTTTTTTSHFPLSKSRLLRSRSDDDLKLDERHSGLCDSIDFERIPDGKKGLESPPSTEIPEEQSDGNRDERKGLESKSNLKLNTNPHTEVCKQMDSK</sequence>
<dbReference type="Proteomes" id="UP001055879">
    <property type="component" value="Linkage Group LG14"/>
</dbReference>
<dbReference type="EMBL" id="CM042060">
    <property type="protein sequence ID" value="KAI3678271.1"/>
    <property type="molecule type" value="Genomic_DNA"/>
</dbReference>
<protein>
    <submittedName>
        <fullName evidence="1">Uncharacterized protein</fullName>
    </submittedName>
</protein>
<organism evidence="1 2">
    <name type="scientific">Arctium lappa</name>
    <name type="common">Greater burdock</name>
    <name type="synonym">Lappa major</name>
    <dbReference type="NCBI Taxonomy" id="4217"/>
    <lineage>
        <taxon>Eukaryota</taxon>
        <taxon>Viridiplantae</taxon>
        <taxon>Streptophyta</taxon>
        <taxon>Embryophyta</taxon>
        <taxon>Tracheophyta</taxon>
        <taxon>Spermatophyta</taxon>
        <taxon>Magnoliopsida</taxon>
        <taxon>eudicotyledons</taxon>
        <taxon>Gunneridae</taxon>
        <taxon>Pentapetalae</taxon>
        <taxon>asterids</taxon>
        <taxon>campanulids</taxon>
        <taxon>Asterales</taxon>
        <taxon>Asteraceae</taxon>
        <taxon>Carduoideae</taxon>
        <taxon>Cardueae</taxon>
        <taxon>Arctiinae</taxon>
        <taxon>Arctium</taxon>
    </lineage>
</organism>
<proteinExistence type="predicted"/>
<reference evidence="2" key="1">
    <citation type="journal article" date="2022" name="Mol. Ecol. Resour.">
        <title>The genomes of chicory, endive, great burdock and yacon provide insights into Asteraceae palaeo-polyploidization history and plant inulin production.</title>
        <authorList>
            <person name="Fan W."/>
            <person name="Wang S."/>
            <person name="Wang H."/>
            <person name="Wang A."/>
            <person name="Jiang F."/>
            <person name="Liu H."/>
            <person name="Zhao H."/>
            <person name="Xu D."/>
            <person name="Zhang Y."/>
        </authorList>
    </citation>
    <scope>NUCLEOTIDE SEQUENCE [LARGE SCALE GENOMIC DNA]</scope>
    <source>
        <strain evidence="2">cv. Niubang</strain>
    </source>
</reference>
<evidence type="ECO:0000313" key="1">
    <source>
        <dbReference type="EMBL" id="KAI3678271.1"/>
    </source>
</evidence>
<gene>
    <name evidence="1" type="ORF">L6452_37558</name>
</gene>
<name>A0ACB8Y3Z1_ARCLA</name>
<evidence type="ECO:0000313" key="2">
    <source>
        <dbReference type="Proteomes" id="UP001055879"/>
    </source>
</evidence>
<reference evidence="1 2" key="2">
    <citation type="journal article" date="2022" name="Mol. Ecol. Resour.">
        <title>The genomes of chicory, endive, great burdock and yacon provide insights into Asteraceae paleo-polyploidization history and plant inulin production.</title>
        <authorList>
            <person name="Fan W."/>
            <person name="Wang S."/>
            <person name="Wang H."/>
            <person name="Wang A."/>
            <person name="Jiang F."/>
            <person name="Liu H."/>
            <person name="Zhao H."/>
            <person name="Xu D."/>
            <person name="Zhang Y."/>
        </authorList>
    </citation>
    <scope>NUCLEOTIDE SEQUENCE [LARGE SCALE GENOMIC DNA]</scope>
    <source>
        <strain evidence="2">cv. Niubang</strain>
    </source>
</reference>
<keyword evidence="2" id="KW-1185">Reference proteome</keyword>